<sequence length="292" mass="33271">MSSINYYVRRADERSVIRRWMLRRCLMRPQRRKTLRFSALHDWKAQHFFNRDQTLGFEAQPESKEQRGVVAGSSTAKIVFELQENLRYLAQVVRKSGLVEQPVLCVVPGRQPPPGRFFFVCPYQSAPSKVGLGREGFGPAGLWYLRTGLFTLPCARHLRQPMKGGNPAAKGDRMTYAKNANKTYIFPPEPGSPEAALHKPFSWLVPELQHDPDAQFSSVTKNFSFGIKRCLQLIHATDLASGVYADPAHPPLLSVDVREELMLFSIDAADELGEKAARDIERRNEKYLKERR</sequence>
<organism evidence="1 2">
    <name type="scientific">Paraherbaspirillum soli</name>
    <dbReference type="NCBI Taxonomy" id="631222"/>
    <lineage>
        <taxon>Bacteria</taxon>
        <taxon>Pseudomonadati</taxon>
        <taxon>Pseudomonadota</taxon>
        <taxon>Betaproteobacteria</taxon>
        <taxon>Burkholderiales</taxon>
        <taxon>Oxalobacteraceae</taxon>
        <taxon>Paraherbaspirillum</taxon>
    </lineage>
</organism>
<name>A0ABW0MCV7_9BURK</name>
<keyword evidence="2" id="KW-1185">Reference proteome</keyword>
<accession>A0ABW0MCV7</accession>
<reference evidence="2" key="1">
    <citation type="journal article" date="2019" name="Int. J. Syst. Evol. Microbiol.">
        <title>The Global Catalogue of Microorganisms (GCM) 10K type strain sequencing project: providing services to taxonomists for standard genome sequencing and annotation.</title>
        <authorList>
            <consortium name="The Broad Institute Genomics Platform"/>
            <consortium name="The Broad Institute Genome Sequencing Center for Infectious Disease"/>
            <person name="Wu L."/>
            <person name="Ma J."/>
        </authorList>
    </citation>
    <scope>NUCLEOTIDE SEQUENCE [LARGE SCALE GENOMIC DNA]</scope>
    <source>
        <strain evidence="2">JCM 17066</strain>
    </source>
</reference>
<dbReference type="RefSeq" id="WP_378999290.1">
    <property type="nucleotide sequence ID" value="NZ_JBHSMT010000028.1"/>
</dbReference>
<comment type="caution">
    <text evidence="1">The sequence shown here is derived from an EMBL/GenBank/DDBJ whole genome shotgun (WGS) entry which is preliminary data.</text>
</comment>
<dbReference type="EMBL" id="JBHSMT010000028">
    <property type="protein sequence ID" value="MFC5475728.1"/>
    <property type="molecule type" value="Genomic_DNA"/>
</dbReference>
<evidence type="ECO:0000313" key="2">
    <source>
        <dbReference type="Proteomes" id="UP001596045"/>
    </source>
</evidence>
<evidence type="ECO:0000313" key="1">
    <source>
        <dbReference type="EMBL" id="MFC5475728.1"/>
    </source>
</evidence>
<proteinExistence type="predicted"/>
<gene>
    <name evidence="1" type="ORF">ACFPM8_17330</name>
</gene>
<protein>
    <submittedName>
        <fullName evidence="1">Uncharacterized protein</fullName>
    </submittedName>
</protein>
<dbReference type="Proteomes" id="UP001596045">
    <property type="component" value="Unassembled WGS sequence"/>
</dbReference>